<dbReference type="Pfam" id="PF01103">
    <property type="entry name" value="Omp85"/>
    <property type="match status" value="1"/>
</dbReference>
<dbReference type="Gene3D" id="2.40.160.50">
    <property type="entry name" value="membrane protein fhac: a member of the omp85/tpsb transporter family"/>
    <property type="match status" value="1"/>
</dbReference>
<feature type="domain" description="Toc75-like second POTRA" evidence="6">
    <location>
        <begin position="292"/>
        <end position="362"/>
    </location>
</feature>
<evidence type="ECO:0008006" key="8">
    <source>
        <dbReference type="Google" id="ProtNLM"/>
    </source>
</evidence>
<dbReference type="PANTHER" id="PTHR12815">
    <property type="entry name" value="SORTING AND ASSEMBLY MACHINERY SAMM50 PROTEIN FAMILY MEMBER"/>
    <property type="match status" value="1"/>
</dbReference>
<accession>A0A7S0KEV8</accession>
<feature type="region of interest" description="Disordered" evidence="4">
    <location>
        <begin position="151"/>
        <end position="204"/>
    </location>
</feature>
<name>A0A7S0KEV8_9CHLO</name>
<evidence type="ECO:0000256" key="3">
    <source>
        <dbReference type="ARBA" id="ARBA00024013"/>
    </source>
</evidence>
<dbReference type="AlphaFoldDB" id="A0A7S0KEV8"/>
<gene>
    <name evidence="7" type="ORF">OMED0929_LOCUS1378</name>
</gene>
<organism evidence="7">
    <name type="scientific">Ostreococcus mediterraneus</name>
    <dbReference type="NCBI Taxonomy" id="1486918"/>
    <lineage>
        <taxon>Eukaryota</taxon>
        <taxon>Viridiplantae</taxon>
        <taxon>Chlorophyta</taxon>
        <taxon>Mamiellophyceae</taxon>
        <taxon>Mamiellales</taxon>
        <taxon>Bathycoccaceae</taxon>
        <taxon>Ostreococcus</taxon>
    </lineage>
</organism>
<evidence type="ECO:0000256" key="1">
    <source>
        <dbReference type="ARBA" id="ARBA00022805"/>
    </source>
</evidence>
<dbReference type="GO" id="GO:0009707">
    <property type="term" value="C:chloroplast outer membrane"/>
    <property type="evidence" value="ECO:0007669"/>
    <property type="project" value="UniProtKB-SubCell"/>
</dbReference>
<feature type="domain" description="Bacterial surface antigen (D15)" evidence="5">
    <location>
        <begin position="505"/>
        <end position="804"/>
    </location>
</feature>
<keyword evidence="1" id="KW-1002">Plastid outer membrane</keyword>
<proteinExistence type="predicted"/>
<dbReference type="InterPro" id="IPR039910">
    <property type="entry name" value="D15-like"/>
</dbReference>
<dbReference type="PANTHER" id="PTHR12815:SF42">
    <property type="entry name" value="BACTERIAL SURFACE ANTIGEN (D15) DOMAIN-CONTAINING PROTEIN"/>
    <property type="match status" value="1"/>
</dbReference>
<dbReference type="Pfam" id="PF25280">
    <property type="entry name" value="POTRA2_Toc75"/>
    <property type="match status" value="1"/>
</dbReference>
<evidence type="ECO:0000259" key="5">
    <source>
        <dbReference type="Pfam" id="PF01103"/>
    </source>
</evidence>
<evidence type="ECO:0000313" key="7">
    <source>
        <dbReference type="EMBL" id="CAD8577785.1"/>
    </source>
</evidence>
<keyword evidence="1" id="KW-0934">Plastid</keyword>
<evidence type="ECO:0000259" key="6">
    <source>
        <dbReference type="Pfam" id="PF25280"/>
    </source>
</evidence>
<evidence type="ECO:0000256" key="2">
    <source>
        <dbReference type="ARBA" id="ARBA00023136"/>
    </source>
</evidence>
<sequence length="817" mass="89923">MIARCHTRASDSSCAFRSRTGRRYEHEKHVRAQSNIYRKVSLALCCALEPEDHLGHDHYAPQSVRRTEGLFGSTRPATWETNYTNRLDVYRLSCQRGGGDGHGGDGNNGGGDGDENDGHDDNRESGDLFLLAVIPHSSENPTFSEDDVYEEYEEYEDSDVDDVDDDDDEENDDNKGYDDDDDVRYSTTNHKASGDSRKGKKPKNKDNFICESVLATNLPTGPGIPTKSELFQGLNARKGTELSKKDLSDDLEQLLNTGLFANVDANVTPKNEGYAVEFVFREKIWPQVQSFRVSGSSVLPKDIEQEVLNAARKSQNCTVRVLATAKNIIEGYYTSKGLTFGTISHFDGMENGEVIAHVVEGEIARVQTVFVDDNLQPISGNRGVTHPRVIQREHNFRVGSLYNVEDAKTALRDIFLLQLFDNVQVVPKPDERDPSKIQVDILLRERPTKTAETELEWSIAPGEDGRPDLVSARPGGSVFFEHRNLDRWGRQMFGSISTANFLQPQEDLGFKLEYIHPYCKGDGDIDKTSLKAAAFNSRKISPVFTGGPLLQDVPGIWVDRAGVKATLCQNFSRQSRCSLGAVLEEVTTRDDSGAVCAAGAKQLSNGSLSMDGPRTTISETGTDRVMFLQGNVTRDTTKFVNGTQIGSRDIYQLDQSVPLGLTGPVFNRSKVECTRFVQLVAENKKTFAPPPVLVAHARSGHIIGNCAAYDAFTLGGPHSCRGFTVGELGVARTFLEAALELRVPIPVLKTHAFCFWESCSDLSSSGSVSGNPTEYYRRAGKGTTYGIGVKLGPVRAEWCVDGNNGTGSSFVRFGERF</sequence>
<evidence type="ECO:0000256" key="4">
    <source>
        <dbReference type="SAM" id="MobiDB-lite"/>
    </source>
</evidence>
<dbReference type="EMBL" id="HBEW01001627">
    <property type="protein sequence ID" value="CAD8577785.1"/>
    <property type="molecule type" value="Transcribed_RNA"/>
</dbReference>
<keyword evidence="2" id="KW-0472">Membrane</keyword>
<feature type="compositionally biased region" description="Acidic residues" evidence="4">
    <location>
        <begin position="151"/>
        <end position="182"/>
    </location>
</feature>
<feature type="region of interest" description="Disordered" evidence="4">
    <location>
        <begin position="98"/>
        <end position="124"/>
    </location>
</feature>
<reference evidence="7" key="1">
    <citation type="submission" date="2021-01" db="EMBL/GenBank/DDBJ databases">
        <authorList>
            <person name="Corre E."/>
            <person name="Pelletier E."/>
            <person name="Niang G."/>
            <person name="Scheremetjew M."/>
            <person name="Finn R."/>
            <person name="Kale V."/>
            <person name="Holt S."/>
            <person name="Cochrane G."/>
            <person name="Meng A."/>
            <person name="Brown T."/>
            <person name="Cohen L."/>
        </authorList>
    </citation>
    <scope>NUCLEOTIDE SEQUENCE</scope>
    <source>
        <strain evidence="7">Clade-D-RCC2572</strain>
    </source>
</reference>
<comment type="subcellular location">
    <subcellularLocation>
        <location evidence="3">Plastid</location>
        <location evidence="3">Chloroplast outer membrane</location>
    </subcellularLocation>
</comment>
<dbReference type="InterPro" id="IPR000184">
    <property type="entry name" value="Bac_surfAg_D15"/>
</dbReference>
<feature type="compositionally biased region" description="Gly residues" evidence="4">
    <location>
        <begin position="98"/>
        <end position="111"/>
    </location>
</feature>
<dbReference type="Gene3D" id="3.10.20.310">
    <property type="entry name" value="membrane protein fhac"/>
    <property type="match status" value="2"/>
</dbReference>
<dbReference type="InterPro" id="IPR057355">
    <property type="entry name" value="POTRA2_Toc75"/>
</dbReference>
<protein>
    <recommendedName>
        <fullName evidence="8">Bacterial surface antigen (D15) domain-containing protein</fullName>
    </recommendedName>
</protein>